<evidence type="ECO:0000259" key="4">
    <source>
        <dbReference type="PROSITE" id="PS51387"/>
    </source>
</evidence>
<dbReference type="GO" id="GO:0071949">
    <property type="term" value="F:FAD binding"/>
    <property type="evidence" value="ECO:0007669"/>
    <property type="project" value="InterPro"/>
</dbReference>
<comment type="cofactor">
    <cofactor evidence="1">
        <name>FAD</name>
        <dbReference type="ChEBI" id="CHEBI:57692"/>
    </cofactor>
</comment>
<dbReference type="Gene3D" id="3.10.20.30">
    <property type="match status" value="1"/>
</dbReference>
<dbReference type="Gene3D" id="3.30.43.10">
    <property type="entry name" value="Uridine Diphospho-n-acetylenolpyruvylglucosamine Reductase, domain 2"/>
    <property type="match status" value="1"/>
</dbReference>
<dbReference type="InterPro" id="IPR016167">
    <property type="entry name" value="FAD-bd_PCMH_sub1"/>
</dbReference>
<dbReference type="Pfam" id="PF01799">
    <property type="entry name" value="Fer2_2"/>
    <property type="match status" value="1"/>
</dbReference>
<keyword evidence="2" id="KW-0285">Flavoprotein</keyword>
<organism evidence="5 6">
    <name type="scientific">Collichthys lucidus</name>
    <name type="common">Big head croaker</name>
    <name type="synonym">Sciaena lucida</name>
    <dbReference type="NCBI Taxonomy" id="240159"/>
    <lineage>
        <taxon>Eukaryota</taxon>
        <taxon>Metazoa</taxon>
        <taxon>Chordata</taxon>
        <taxon>Craniata</taxon>
        <taxon>Vertebrata</taxon>
        <taxon>Euteleostomi</taxon>
        <taxon>Actinopterygii</taxon>
        <taxon>Neopterygii</taxon>
        <taxon>Teleostei</taxon>
        <taxon>Neoteleostei</taxon>
        <taxon>Acanthomorphata</taxon>
        <taxon>Eupercaria</taxon>
        <taxon>Sciaenidae</taxon>
        <taxon>Collichthys</taxon>
    </lineage>
</organism>
<dbReference type="InterPro" id="IPR012675">
    <property type="entry name" value="Beta-grasp_dom_sf"/>
</dbReference>
<dbReference type="InterPro" id="IPR036318">
    <property type="entry name" value="FAD-bd_PCMH-like_sf"/>
</dbReference>
<accession>A0A4U5TW91</accession>
<name>A0A4U5TW91_COLLU</name>
<dbReference type="InterPro" id="IPR036884">
    <property type="entry name" value="2Fe-2S-bd_dom_sf"/>
</dbReference>
<feature type="domain" description="FAD-binding PCMH-type" evidence="4">
    <location>
        <begin position="178"/>
        <end position="314"/>
    </location>
</feature>
<protein>
    <submittedName>
        <fullName evidence="5">Xanthine dehydrogenase/oxidase</fullName>
    </submittedName>
</protein>
<evidence type="ECO:0000256" key="3">
    <source>
        <dbReference type="ARBA" id="ARBA00022827"/>
    </source>
</evidence>
<keyword evidence="6" id="KW-1185">Reference proteome</keyword>
<dbReference type="EMBL" id="ML240782">
    <property type="protein sequence ID" value="TKS65488.1"/>
    <property type="molecule type" value="Genomic_DNA"/>
</dbReference>
<dbReference type="InterPro" id="IPR002888">
    <property type="entry name" value="2Fe-2S-bd"/>
</dbReference>
<dbReference type="Gene3D" id="3.30.465.10">
    <property type="match status" value="1"/>
</dbReference>
<dbReference type="AlphaFoldDB" id="A0A4U5TW91"/>
<dbReference type="FunFam" id="1.10.150.120:FF:000001">
    <property type="entry name" value="Aldehyde oxidase 1"/>
    <property type="match status" value="1"/>
</dbReference>
<dbReference type="Proteomes" id="UP000298787">
    <property type="component" value="Unassembled WGS sequence"/>
</dbReference>
<dbReference type="SUPFAM" id="SSF56176">
    <property type="entry name" value="FAD-binding/transporter-associated domain-like"/>
    <property type="match status" value="1"/>
</dbReference>
<dbReference type="GO" id="GO:0016491">
    <property type="term" value="F:oxidoreductase activity"/>
    <property type="evidence" value="ECO:0007669"/>
    <property type="project" value="InterPro"/>
</dbReference>
<gene>
    <name evidence="5" type="ORF">D9C73_027908</name>
</gene>
<evidence type="ECO:0000313" key="5">
    <source>
        <dbReference type="EMBL" id="TKS65488.1"/>
    </source>
</evidence>
<dbReference type="InterPro" id="IPR016208">
    <property type="entry name" value="Ald_Oxase/xanthine_DH-like"/>
</dbReference>
<dbReference type="GO" id="GO:0005506">
    <property type="term" value="F:iron ion binding"/>
    <property type="evidence" value="ECO:0007669"/>
    <property type="project" value="InterPro"/>
</dbReference>
<evidence type="ECO:0000256" key="2">
    <source>
        <dbReference type="ARBA" id="ARBA00022630"/>
    </source>
</evidence>
<dbReference type="InterPro" id="IPR016166">
    <property type="entry name" value="FAD-bd_PCMH"/>
</dbReference>
<dbReference type="PANTHER" id="PTHR45444:SF3">
    <property type="entry name" value="XANTHINE DEHYDROGENASE"/>
    <property type="match status" value="1"/>
</dbReference>
<proteinExistence type="predicted"/>
<dbReference type="STRING" id="240159.A0A4U5TW91"/>
<evidence type="ECO:0000313" key="6">
    <source>
        <dbReference type="Proteomes" id="UP000298787"/>
    </source>
</evidence>
<dbReference type="InterPro" id="IPR016169">
    <property type="entry name" value="FAD-bd_PCMH_sub2"/>
</dbReference>
<evidence type="ECO:0000256" key="1">
    <source>
        <dbReference type="ARBA" id="ARBA00001974"/>
    </source>
</evidence>
<dbReference type="PANTHER" id="PTHR45444">
    <property type="entry name" value="XANTHINE DEHYDROGENASE"/>
    <property type="match status" value="1"/>
</dbReference>
<dbReference type="Pfam" id="PF00941">
    <property type="entry name" value="FAD_binding_5"/>
    <property type="match status" value="1"/>
</dbReference>
<reference evidence="5 6" key="1">
    <citation type="submission" date="2019-01" db="EMBL/GenBank/DDBJ databases">
        <title>Genome Assembly of Collichthys lucidus.</title>
        <authorList>
            <person name="Cai M."/>
            <person name="Xiao S."/>
        </authorList>
    </citation>
    <scope>NUCLEOTIDE SEQUENCE [LARGE SCALE GENOMIC DNA]</scope>
    <source>
        <strain evidence="5">JT15FE1705JMU</strain>
        <tissue evidence="5">Muscle</tissue>
    </source>
</reference>
<keyword evidence="3" id="KW-0274">FAD</keyword>
<dbReference type="PROSITE" id="PS51387">
    <property type="entry name" value="FAD_PCMH"/>
    <property type="match status" value="1"/>
</dbReference>
<dbReference type="SUPFAM" id="SSF47741">
    <property type="entry name" value="CO dehydrogenase ISP C-domain like"/>
    <property type="match status" value="1"/>
</dbReference>
<sequence length="314" mass="33934">MTDRNGTDTETRHHAINACLAPVCSLHLVAVTTVEGIGSVAGKLHPVQERIAKAHGSQCGFCTPGIVMSMYALLRNKSTPQMSDVEEAFHGNLCRCTGYRPILEGYKTLTVDGGCCGGRGRDSGCCMSNGSAAEDDVSEAPPLFSAADFTPFDPTQELIFPPELVSLTKGQRSGSLRFHGDRVVWLQPASLDEFLRLKWENPDARVVVGNTEVGIEVKFKSMVYPVILAPAFIPELNAVTHTEHGVVFGAACTLSHMGAVLKQAVETLPRHQTEVFLAVLEQLRWFAGLQIRNVAVSHSGAWESGVFLANTQSQ</sequence>
<dbReference type="InterPro" id="IPR002346">
    <property type="entry name" value="Mopterin_DH_FAD-bd"/>
</dbReference>
<dbReference type="FunFam" id="3.30.43.10:FF:000001">
    <property type="entry name" value="Xanthine dehydrogenase/oxidase"/>
    <property type="match status" value="1"/>
</dbReference>
<dbReference type="Gene3D" id="1.10.150.120">
    <property type="entry name" value="[2Fe-2S]-binding domain"/>
    <property type="match status" value="1"/>
</dbReference>